<evidence type="ECO:0000256" key="1">
    <source>
        <dbReference type="SAM" id="MobiDB-lite"/>
    </source>
</evidence>
<feature type="transmembrane region" description="Helical" evidence="2">
    <location>
        <begin position="385"/>
        <end position="405"/>
    </location>
</feature>
<feature type="transmembrane region" description="Helical" evidence="2">
    <location>
        <begin position="178"/>
        <end position="197"/>
    </location>
</feature>
<feature type="transmembrane region" description="Helical" evidence="2">
    <location>
        <begin position="237"/>
        <end position="265"/>
    </location>
</feature>
<feature type="compositionally biased region" description="Low complexity" evidence="1">
    <location>
        <begin position="421"/>
        <end position="432"/>
    </location>
</feature>
<sequence>MRSWFTTVEALLVATGRVLWRHWPQLLGIHLLGAAARSGFLWLAFLASKVSATLGLFILPLAPLSVLVALVFMMRVCIASLPALQGEQVGNRRARVGRDLMLAASVMLPFLTVYGMQGLLLEDSRTYVHDVTLDEYLHTVVMSDDRLSYASGWLLLAMIAGALVVRRVIAITRAARRFVVMAAVAAYLEALWMVSLAKAMSTELTKLFGWIRRRAVVDALLRQWDLFVSWLGPVGELAVVVLGWVSGFVGSATLLLLLPVAWLALGAHVCQDQLDDAELSTPSMEEIQRRIGAGVRARTPVSSWVEKVVVQLLDPLIDPIDEAWTGLRRVFSAGAVPMTIFCLAFVGLNQLQPAVARAVHLLMGPRDVLLAASVEPYLVLVVRTVYFVVTIAVLAAAVNCVVLAYPTRPRRALRGSVENSGTAAGATTAGTPPAAPQRGVRS</sequence>
<comment type="caution">
    <text evidence="3">The sequence shown here is derived from an EMBL/GenBank/DDBJ whole genome shotgun (WGS) entry which is preliminary data.</text>
</comment>
<keyword evidence="2" id="KW-1133">Transmembrane helix</keyword>
<feature type="transmembrane region" description="Helical" evidence="2">
    <location>
        <begin position="57"/>
        <end position="79"/>
    </location>
</feature>
<protein>
    <submittedName>
        <fullName evidence="3">Uncharacterized protein</fullName>
    </submittedName>
</protein>
<organism evidence="3 4">
    <name type="scientific">Arachnia propionica</name>
    <dbReference type="NCBI Taxonomy" id="1750"/>
    <lineage>
        <taxon>Bacteria</taxon>
        <taxon>Bacillati</taxon>
        <taxon>Actinomycetota</taxon>
        <taxon>Actinomycetes</taxon>
        <taxon>Propionibacteriales</taxon>
        <taxon>Propionibacteriaceae</taxon>
        <taxon>Arachnia</taxon>
    </lineage>
</organism>
<evidence type="ECO:0000313" key="4">
    <source>
        <dbReference type="Proteomes" id="UP000280819"/>
    </source>
</evidence>
<feature type="transmembrane region" description="Helical" evidence="2">
    <location>
        <begin position="147"/>
        <end position="166"/>
    </location>
</feature>
<dbReference type="AlphaFoldDB" id="A0A3P1T2N3"/>
<proteinExistence type="predicted"/>
<dbReference type="Proteomes" id="UP000280819">
    <property type="component" value="Unassembled WGS sequence"/>
</dbReference>
<gene>
    <name evidence="3" type="ORF">EII34_13640</name>
</gene>
<evidence type="ECO:0000313" key="3">
    <source>
        <dbReference type="EMBL" id="RRD03624.1"/>
    </source>
</evidence>
<feature type="transmembrane region" description="Helical" evidence="2">
    <location>
        <begin position="100"/>
        <end position="120"/>
    </location>
</feature>
<dbReference type="EMBL" id="RQZG01000018">
    <property type="protein sequence ID" value="RRD03624.1"/>
    <property type="molecule type" value="Genomic_DNA"/>
</dbReference>
<name>A0A3P1T2N3_9ACTN</name>
<feature type="transmembrane region" description="Helical" evidence="2">
    <location>
        <begin position="330"/>
        <end position="348"/>
    </location>
</feature>
<keyword evidence="2" id="KW-0812">Transmembrane</keyword>
<reference evidence="3 4" key="1">
    <citation type="submission" date="2018-11" db="EMBL/GenBank/DDBJ databases">
        <title>Genomes From Bacteria Associated with the Canine Oral Cavity: a Test Case for Automated Genome-Based Taxonomic Assignment.</title>
        <authorList>
            <person name="Coil D.A."/>
            <person name="Jospin G."/>
            <person name="Darling A.E."/>
            <person name="Wallis C."/>
            <person name="Davis I.J."/>
            <person name="Harris S."/>
            <person name="Eisen J.A."/>
            <person name="Holcombe L.J."/>
            <person name="O'Flynn C."/>
        </authorList>
    </citation>
    <scope>NUCLEOTIDE SEQUENCE [LARGE SCALE GENOMIC DNA]</scope>
    <source>
        <strain evidence="3 4">OH887_COT-365</strain>
    </source>
</reference>
<keyword evidence="2" id="KW-0472">Membrane</keyword>
<dbReference type="OrthoDB" id="3322395at2"/>
<dbReference type="RefSeq" id="WP_124845716.1">
    <property type="nucleotide sequence ID" value="NZ_RQZG01000018.1"/>
</dbReference>
<feature type="region of interest" description="Disordered" evidence="1">
    <location>
        <begin position="416"/>
        <end position="442"/>
    </location>
</feature>
<evidence type="ECO:0000256" key="2">
    <source>
        <dbReference type="SAM" id="Phobius"/>
    </source>
</evidence>
<accession>A0A3P1T2N3</accession>
<feature type="transmembrane region" description="Helical" evidence="2">
    <location>
        <begin position="26"/>
        <end position="45"/>
    </location>
</feature>